<dbReference type="Proteomes" id="UP001209570">
    <property type="component" value="Unassembled WGS sequence"/>
</dbReference>
<protein>
    <submittedName>
        <fullName evidence="1">Uncharacterized protein</fullName>
    </submittedName>
</protein>
<proteinExistence type="predicted"/>
<comment type="caution">
    <text evidence="1">The sequence shown here is derived from an EMBL/GenBank/DDBJ whole genome shotgun (WGS) entry which is preliminary data.</text>
</comment>
<gene>
    <name evidence="1" type="ORF">P43SY_010688</name>
</gene>
<evidence type="ECO:0000313" key="1">
    <source>
        <dbReference type="EMBL" id="KAJ0392017.1"/>
    </source>
</evidence>
<reference evidence="1" key="1">
    <citation type="submission" date="2021-12" db="EMBL/GenBank/DDBJ databases">
        <title>Prjna785345.</title>
        <authorList>
            <person name="Rujirawat T."/>
            <person name="Krajaejun T."/>
        </authorList>
    </citation>
    <scope>NUCLEOTIDE SEQUENCE</scope>
    <source>
        <strain evidence="1">Pi057C3</strain>
    </source>
</reference>
<dbReference type="EMBL" id="JAKCXM010000748">
    <property type="protein sequence ID" value="KAJ0392017.1"/>
    <property type="molecule type" value="Genomic_DNA"/>
</dbReference>
<keyword evidence="2" id="KW-1185">Reference proteome</keyword>
<name>A0AAD5LT89_PYTIN</name>
<evidence type="ECO:0000313" key="2">
    <source>
        <dbReference type="Proteomes" id="UP001209570"/>
    </source>
</evidence>
<dbReference type="AlphaFoldDB" id="A0AAD5LT89"/>
<accession>A0AAD5LT89</accession>
<sequence>MYFRKFRYFGHFRHFRYFRYFRYFGYFWIHEDDVAAMAKFYKVKKKLEAFTSTRVHPFDAFYSTSPPISKLCD</sequence>
<organism evidence="1 2">
    <name type="scientific">Pythium insidiosum</name>
    <name type="common">Pythiosis disease agent</name>
    <dbReference type="NCBI Taxonomy" id="114742"/>
    <lineage>
        <taxon>Eukaryota</taxon>
        <taxon>Sar</taxon>
        <taxon>Stramenopiles</taxon>
        <taxon>Oomycota</taxon>
        <taxon>Peronosporomycetes</taxon>
        <taxon>Pythiales</taxon>
        <taxon>Pythiaceae</taxon>
        <taxon>Pythium</taxon>
    </lineage>
</organism>